<dbReference type="InterPro" id="IPR052060">
    <property type="entry name" value="Bromo_WD_repeat"/>
</dbReference>
<organism evidence="2 3">
    <name type="scientific">Cyprinus carpio</name>
    <name type="common">Common carp</name>
    <dbReference type="NCBI Taxonomy" id="7962"/>
    <lineage>
        <taxon>Eukaryota</taxon>
        <taxon>Metazoa</taxon>
        <taxon>Chordata</taxon>
        <taxon>Craniata</taxon>
        <taxon>Vertebrata</taxon>
        <taxon>Euteleostomi</taxon>
        <taxon>Actinopterygii</taxon>
        <taxon>Neopterygii</taxon>
        <taxon>Teleostei</taxon>
        <taxon>Ostariophysi</taxon>
        <taxon>Cypriniformes</taxon>
        <taxon>Cyprinidae</taxon>
        <taxon>Cyprininae</taxon>
        <taxon>Cyprinus</taxon>
    </lineage>
</organism>
<dbReference type="PANTHER" id="PTHR16266:SF26">
    <property type="entry name" value="BROMODOMAIN AND WD REPEAT-CONTAINING PROTEIN 1"/>
    <property type="match status" value="1"/>
</dbReference>
<dbReference type="InterPro" id="IPR057452">
    <property type="entry name" value="BRWD/PHIP_N"/>
</dbReference>
<reference evidence="2" key="1">
    <citation type="submission" date="2025-08" db="UniProtKB">
        <authorList>
            <consortium name="Ensembl"/>
        </authorList>
    </citation>
    <scope>IDENTIFICATION</scope>
</reference>
<dbReference type="GO" id="GO:0006357">
    <property type="term" value="P:regulation of transcription by RNA polymerase II"/>
    <property type="evidence" value="ECO:0007669"/>
    <property type="project" value="TreeGrafter"/>
</dbReference>
<dbReference type="PANTHER" id="PTHR16266">
    <property type="entry name" value="WD REPEAT DOMAIN 9"/>
    <property type="match status" value="1"/>
</dbReference>
<accession>A0A8C2HWB8</accession>
<dbReference type="GO" id="GO:0008360">
    <property type="term" value="P:regulation of cell shape"/>
    <property type="evidence" value="ECO:0007669"/>
    <property type="project" value="TreeGrafter"/>
</dbReference>
<sequence length="119" mass="13563">IFKPSRSRRLFYRQKKNELYYLISRYLSTGPCRKAAELLPRRLDWEGNEHPRSYEDLVAANRHVAPDHLLQICKQIGPILDREVPSGVPGVHSLLGAGKHSLLRTTKGELSTPFTLVCL</sequence>
<dbReference type="Proteomes" id="UP000694701">
    <property type="component" value="Unplaced"/>
</dbReference>
<name>A0A8C2HWB8_CYPCA</name>
<protein>
    <recommendedName>
        <fullName evidence="1">BRWD/PHIP N-terminal domain-containing protein</fullName>
    </recommendedName>
</protein>
<evidence type="ECO:0000313" key="3">
    <source>
        <dbReference type="Proteomes" id="UP000694701"/>
    </source>
</evidence>
<evidence type="ECO:0000313" key="2">
    <source>
        <dbReference type="Ensembl" id="ENSCCRP00020070848.1"/>
    </source>
</evidence>
<dbReference type="GO" id="GO:0007010">
    <property type="term" value="P:cytoskeleton organization"/>
    <property type="evidence" value="ECO:0007669"/>
    <property type="project" value="TreeGrafter"/>
</dbReference>
<dbReference type="Ensembl" id="ENSCCRT00020077830.1">
    <property type="protein sequence ID" value="ENSCCRP00020070848.1"/>
    <property type="gene ID" value="ENSCCRG00020033135.1"/>
</dbReference>
<dbReference type="AlphaFoldDB" id="A0A8C2HWB8"/>
<dbReference type="Pfam" id="PF25437">
    <property type="entry name" value="BRWD1_N"/>
    <property type="match status" value="1"/>
</dbReference>
<feature type="domain" description="BRWD/PHIP N-terminal" evidence="1">
    <location>
        <begin position="13"/>
        <end position="81"/>
    </location>
</feature>
<evidence type="ECO:0000259" key="1">
    <source>
        <dbReference type="Pfam" id="PF25437"/>
    </source>
</evidence>
<proteinExistence type="predicted"/>
<dbReference type="GO" id="GO:0005634">
    <property type="term" value="C:nucleus"/>
    <property type="evidence" value="ECO:0007669"/>
    <property type="project" value="TreeGrafter"/>
</dbReference>